<feature type="transmembrane region" description="Helical" evidence="1">
    <location>
        <begin position="93"/>
        <end position="118"/>
    </location>
</feature>
<evidence type="ECO:0000313" key="2">
    <source>
        <dbReference type="EMBL" id="GAJ41389.1"/>
    </source>
</evidence>
<keyword evidence="3" id="KW-1185">Reference proteome</keyword>
<reference evidence="2 3" key="1">
    <citation type="submission" date="2014-04" db="EMBL/GenBank/DDBJ databases">
        <title>Whole genome shotgun sequence of Geobacillus caldoxylosilyticus NBRC 107762.</title>
        <authorList>
            <person name="Hosoyama A."/>
            <person name="Hosoyama Y."/>
            <person name="Katano-Makiyama Y."/>
            <person name="Tsuchikane K."/>
            <person name="Ohji S."/>
            <person name="Ichikawa N."/>
            <person name="Yamazoe A."/>
            <person name="Fujita N."/>
        </authorList>
    </citation>
    <scope>NUCLEOTIDE SEQUENCE [LARGE SCALE GENOMIC DNA]</scope>
    <source>
        <strain evidence="2 3">NBRC 107762</strain>
    </source>
</reference>
<keyword evidence="1" id="KW-0472">Membrane</keyword>
<comment type="caution">
    <text evidence="2">The sequence shown here is derived from an EMBL/GenBank/DDBJ whole genome shotgun (WGS) entry which is preliminary data.</text>
</comment>
<gene>
    <name evidence="2" type="ORF">GCA01S_068_00085</name>
</gene>
<protein>
    <recommendedName>
        <fullName evidence="4">Yip1 domain-containing protein</fullName>
    </recommendedName>
</protein>
<feature type="transmembrane region" description="Helical" evidence="1">
    <location>
        <begin position="69"/>
        <end position="87"/>
    </location>
</feature>
<dbReference type="Proteomes" id="UP000023561">
    <property type="component" value="Unassembled WGS sequence"/>
</dbReference>
<feature type="transmembrane region" description="Helical" evidence="1">
    <location>
        <begin position="34"/>
        <end position="57"/>
    </location>
</feature>
<evidence type="ECO:0008006" key="4">
    <source>
        <dbReference type="Google" id="ProtNLM"/>
    </source>
</evidence>
<evidence type="ECO:0000256" key="1">
    <source>
        <dbReference type="SAM" id="Phobius"/>
    </source>
</evidence>
<organism evidence="2 3">
    <name type="scientific">Parageobacillus caldoxylosilyticus NBRC 107762</name>
    <dbReference type="NCBI Taxonomy" id="1220594"/>
    <lineage>
        <taxon>Bacteria</taxon>
        <taxon>Bacillati</taxon>
        <taxon>Bacillota</taxon>
        <taxon>Bacilli</taxon>
        <taxon>Bacillales</taxon>
        <taxon>Anoxybacillaceae</taxon>
        <taxon>Saccharococcus</taxon>
    </lineage>
</organism>
<feature type="transmembrane region" description="Helical" evidence="1">
    <location>
        <begin position="202"/>
        <end position="220"/>
    </location>
</feature>
<dbReference type="EMBL" id="BAWO01000068">
    <property type="protein sequence ID" value="GAJ41389.1"/>
    <property type="molecule type" value="Genomic_DNA"/>
</dbReference>
<keyword evidence="1" id="KW-0812">Transmembrane</keyword>
<proteinExistence type="predicted"/>
<feature type="transmembrane region" description="Helical" evidence="1">
    <location>
        <begin position="160"/>
        <end position="182"/>
    </location>
</feature>
<evidence type="ECO:0000313" key="3">
    <source>
        <dbReference type="Proteomes" id="UP000023561"/>
    </source>
</evidence>
<feature type="transmembrane region" description="Helical" evidence="1">
    <location>
        <begin position="130"/>
        <end position="154"/>
    </location>
</feature>
<accession>A0A023DJF0</accession>
<sequence length="221" mass="26295">MELYNQFVDVFLLNIHEFFWSHYHESQTRILKTIYLGLLALFTPSQIYINILFICYLFKQFHQNWIRELCYLVLGKTIGLFVMIFWATKFGDLWLLSFIQIIGKVVSAIVMVYILFLLFSFKFKMMSLSLGFLTSFLFDPIISAVSKFLPFYFYKSVNSFLMPILFSVTIVTPILIMSLLVYGFEIDQQLKDQRCFNYVRNWVSIVLVFLVSLNLFFIFFV</sequence>
<name>A0A023DJF0_9BACL</name>
<keyword evidence="1" id="KW-1133">Transmembrane helix</keyword>
<dbReference type="AlphaFoldDB" id="A0A023DJF0"/>